<keyword evidence="2" id="KW-1185">Reference proteome</keyword>
<feature type="non-terminal residue" evidence="1">
    <location>
        <position position="290"/>
    </location>
</feature>
<dbReference type="EMBL" id="KV454429">
    <property type="protein sequence ID" value="ODQ80651.1"/>
    <property type="molecule type" value="Genomic_DNA"/>
</dbReference>
<dbReference type="GeneID" id="30149287"/>
<dbReference type="InterPro" id="IPR011990">
    <property type="entry name" value="TPR-like_helical_dom_sf"/>
</dbReference>
<dbReference type="SUPFAM" id="SSF81901">
    <property type="entry name" value="HCP-like"/>
    <property type="match status" value="1"/>
</dbReference>
<dbReference type="STRING" id="984486.A0A1E3QSI8"/>
<gene>
    <name evidence="1" type="ORF">BABINDRAFT_28858</name>
</gene>
<dbReference type="Gene3D" id="1.25.40.10">
    <property type="entry name" value="Tetratricopeptide repeat domain"/>
    <property type="match status" value="1"/>
</dbReference>
<dbReference type="OrthoDB" id="1658288at2759"/>
<dbReference type="Proteomes" id="UP000094336">
    <property type="component" value="Unassembled WGS sequence"/>
</dbReference>
<organism evidence="1 2">
    <name type="scientific">Babjeviella inositovora NRRL Y-12698</name>
    <dbReference type="NCBI Taxonomy" id="984486"/>
    <lineage>
        <taxon>Eukaryota</taxon>
        <taxon>Fungi</taxon>
        <taxon>Dikarya</taxon>
        <taxon>Ascomycota</taxon>
        <taxon>Saccharomycotina</taxon>
        <taxon>Pichiomycetes</taxon>
        <taxon>Serinales incertae sedis</taxon>
        <taxon>Babjeviella</taxon>
    </lineage>
</organism>
<dbReference type="AlphaFoldDB" id="A0A1E3QSI8"/>
<name>A0A1E3QSI8_9ASCO</name>
<evidence type="ECO:0000313" key="2">
    <source>
        <dbReference type="Proteomes" id="UP000094336"/>
    </source>
</evidence>
<feature type="non-terminal residue" evidence="1">
    <location>
        <position position="1"/>
    </location>
</feature>
<accession>A0A1E3QSI8</accession>
<proteinExistence type="predicted"/>
<sequence length="290" mass="32978">KPELSTIFPSKRVMNRLLFDYDSRLNFKNLYPIYESVYRSIDSDGFTLPNYATSADLMLMREVLGVIRKRTHATNRHLLALENELVEKAAELGNNDAVATLAFETINDPGNPEDMAHAKKLVIELFKLENPLTFKLSGDLAWAKKDVGQAEALYTRFLELEPNTATSSEVYKNLAFINFLKPDLLALQRYFEKSIKFGEAANVAQCHFYLGQLAHAQPLLARHHYEAGASQGLIEAFPALGFLEMNYYNNFAKAVEWFKLGVELRDSTALMGLFDCYVRMELWEKAEATL</sequence>
<evidence type="ECO:0000313" key="1">
    <source>
        <dbReference type="EMBL" id="ODQ80651.1"/>
    </source>
</evidence>
<dbReference type="RefSeq" id="XP_018985979.1">
    <property type="nucleotide sequence ID" value="XM_019131434.1"/>
</dbReference>
<reference evidence="2" key="1">
    <citation type="submission" date="2016-05" db="EMBL/GenBank/DDBJ databases">
        <title>Comparative genomics of biotechnologically important yeasts.</title>
        <authorList>
            <consortium name="DOE Joint Genome Institute"/>
            <person name="Riley R."/>
            <person name="Haridas S."/>
            <person name="Wolfe K.H."/>
            <person name="Lopes M.R."/>
            <person name="Hittinger C.T."/>
            <person name="Goker M."/>
            <person name="Salamov A."/>
            <person name="Wisecaver J."/>
            <person name="Long T.M."/>
            <person name="Aerts A.L."/>
            <person name="Barry K."/>
            <person name="Choi C."/>
            <person name="Clum A."/>
            <person name="Coughlan A.Y."/>
            <person name="Deshpande S."/>
            <person name="Douglass A.P."/>
            <person name="Hanson S.J."/>
            <person name="Klenk H.-P."/>
            <person name="Labutti K."/>
            <person name="Lapidus A."/>
            <person name="Lindquist E."/>
            <person name="Lipzen A."/>
            <person name="Meier-Kolthoff J.P."/>
            <person name="Ohm R.A."/>
            <person name="Otillar R.P."/>
            <person name="Pangilinan J."/>
            <person name="Peng Y."/>
            <person name="Rokas A."/>
            <person name="Rosa C.A."/>
            <person name="Scheuner C."/>
            <person name="Sibirny A.A."/>
            <person name="Slot J.C."/>
            <person name="Stielow J.B."/>
            <person name="Sun H."/>
            <person name="Kurtzman C.P."/>
            <person name="Blackwell M."/>
            <person name="Grigoriev I.V."/>
            <person name="Jeffries T.W."/>
        </authorList>
    </citation>
    <scope>NUCLEOTIDE SEQUENCE [LARGE SCALE GENOMIC DNA]</scope>
    <source>
        <strain evidence="2">NRRL Y-12698</strain>
    </source>
</reference>
<protein>
    <submittedName>
        <fullName evidence="1">Uncharacterized protein</fullName>
    </submittedName>
</protein>